<evidence type="ECO:0000313" key="5">
    <source>
        <dbReference type="EMBL" id="GBC59831.1"/>
    </source>
</evidence>
<dbReference type="EMBL" id="BEXT01000001">
    <property type="protein sequence ID" value="GBC59831.1"/>
    <property type="molecule type" value="Genomic_DNA"/>
</dbReference>
<dbReference type="PANTHER" id="PTHR46130">
    <property type="entry name" value="LAMGL DOMAIN-CONTAINING PROTEIN"/>
    <property type="match status" value="1"/>
</dbReference>
<keyword evidence="1 3" id="KW-0732">Signal</keyword>
<dbReference type="SMART" id="SM00560">
    <property type="entry name" value="LamGL"/>
    <property type="match status" value="2"/>
</dbReference>
<evidence type="ECO:0000256" key="2">
    <source>
        <dbReference type="ARBA" id="ARBA00023157"/>
    </source>
</evidence>
<organism evidence="5 6">
    <name type="scientific">Desulfonema ishimotonii</name>
    <dbReference type="NCBI Taxonomy" id="45657"/>
    <lineage>
        <taxon>Bacteria</taxon>
        <taxon>Pseudomonadati</taxon>
        <taxon>Thermodesulfobacteriota</taxon>
        <taxon>Desulfobacteria</taxon>
        <taxon>Desulfobacterales</taxon>
        <taxon>Desulfococcaceae</taxon>
        <taxon>Desulfonema</taxon>
    </lineage>
</organism>
<dbReference type="GO" id="GO:0007166">
    <property type="term" value="P:cell surface receptor signaling pathway"/>
    <property type="evidence" value="ECO:0007669"/>
    <property type="project" value="TreeGrafter"/>
</dbReference>
<evidence type="ECO:0000259" key="4">
    <source>
        <dbReference type="PROSITE" id="PS50853"/>
    </source>
</evidence>
<sequence length="775" mass="81919">MGKKIFILLILLCSLLPVSAYAGSATLHWEANSEADLNGYNIYYGETSRSYGPLVPVGNVTEYTLEGLQPGQTYYFAITAVDTSGNESGFSAEVKKTIAEDPDQGTEPPSGILADMIGGWLMKAGSGAVVSDISGNGHNGVFGHNSSTPDPVWQTDAKYGNIVGLYGYDWNTRLGNYIDLGPLDIQGEAMSVGIMFRLNDIDPKDGQLISKQQNRTEGGHFWSLGRYQDNRLVFNLKSGGTESRLVSPGTDLYQTGQWAFAVATYDGKTMRLYCNGQEAGTMNKTGAVDTDSAVHAFIGVNQASTQLYTTFRGDVAFAFVYERALSAGEISTIYQNGKDALTGTPPPNAPDTVPPTIAITAPTGESAYTTKAAALTLSGSASDNVGVTAVTWNCSTGGSGTATGTTGWSVPDVALKAGENLITVESSDAAGNKASRQLTVTYVIPDTTPPTVAITSPTDENAYTTKAAALTLSGSASDNVGVTAVTWSCSTGEKGTATGTTGWSVPDVALEAGENSITITAADGAGNTATQTLTVTYAAGPDLKPGLIAGWMMTEGSGAVVSDISGNGNMGVFGHNSSTPDPVWQTDTTYGNIVELYGYDWNNRLGNYIDLGALDVQGNAMSVGIMFRLNDIEPKDGQLISKQQKRAEDGHFWSLGRYRDNRLVFTLKSGGTESRLVSPGTGLYQTGQWAFAVATYDGQTMRLYCNGQEAGTMAKTGTVDTDSAIHAFIGVSQNDTQIYTTHRGDVAFAFVYDRALSPEEIGFFYQNGKETLAEK</sequence>
<dbReference type="PANTHER" id="PTHR46130:SF3">
    <property type="entry name" value="CHROMOSOME UNDETERMINED SCAFFOLD_33, WHOLE GENOME SHOTGUN SEQUENCE"/>
    <property type="match status" value="1"/>
</dbReference>
<evidence type="ECO:0000256" key="3">
    <source>
        <dbReference type="SAM" id="SignalP"/>
    </source>
</evidence>
<dbReference type="Pfam" id="PF09136">
    <property type="entry name" value="Glucodextran_B"/>
    <property type="match status" value="2"/>
</dbReference>
<feature type="signal peptide" evidence="3">
    <location>
        <begin position="1"/>
        <end position="22"/>
    </location>
</feature>
<feature type="chain" id="PRO_5019426559" description="Fibronectin type-III domain-containing protein" evidence="3">
    <location>
        <begin position="23"/>
        <end position="775"/>
    </location>
</feature>
<dbReference type="InterPro" id="IPR043543">
    <property type="entry name" value="PAPPA/PAPPA2"/>
</dbReference>
<reference evidence="6" key="2">
    <citation type="submission" date="2019-01" db="EMBL/GenBank/DDBJ databases">
        <title>Genome sequence of Desulfonema ishimotonii strain Tokyo 01.</title>
        <authorList>
            <person name="Fukui M."/>
        </authorList>
    </citation>
    <scope>NUCLEOTIDE SEQUENCE [LARGE SCALE GENOMIC DNA]</scope>
    <source>
        <strain evidence="6">Tokyo 01</strain>
    </source>
</reference>
<comment type="caution">
    <text evidence="5">The sequence shown here is derived from an EMBL/GenBank/DDBJ whole genome shotgun (WGS) entry which is preliminary data.</text>
</comment>
<dbReference type="SUPFAM" id="SSF49899">
    <property type="entry name" value="Concanavalin A-like lectins/glucanases"/>
    <property type="match status" value="2"/>
</dbReference>
<dbReference type="Gene3D" id="2.60.40.10">
    <property type="entry name" value="Immunoglobulins"/>
    <property type="match status" value="3"/>
</dbReference>
<dbReference type="PROSITE" id="PS50853">
    <property type="entry name" value="FN3"/>
    <property type="match status" value="1"/>
</dbReference>
<dbReference type="GO" id="GO:0004222">
    <property type="term" value="F:metalloendopeptidase activity"/>
    <property type="evidence" value="ECO:0007669"/>
    <property type="project" value="TreeGrafter"/>
</dbReference>
<dbReference type="Pfam" id="PF13385">
    <property type="entry name" value="Laminin_G_3"/>
    <property type="match status" value="2"/>
</dbReference>
<dbReference type="RefSeq" id="WP_124327310.1">
    <property type="nucleotide sequence ID" value="NZ_BEXT01000001.1"/>
</dbReference>
<proteinExistence type="predicted"/>
<protein>
    <recommendedName>
        <fullName evidence="4">Fibronectin type-III domain-containing protein</fullName>
    </recommendedName>
</protein>
<dbReference type="CDD" id="cd00063">
    <property type="entry name" value="FN3"/>
    <property type="match status" value="1"/>
</dbReference>
<dbReference type="InterPro" id="IPR013320">
    <property type="entry name" value="ConA-like_dom_sf"/>
</dbReference>
<dbReference type="InterPro" id="IPR003961">
    <property type="entry name" value="FN3_dom"/>
</dbReference>
<dbReference type="Gene3D" id="2.60.120.200">
    <property type="match status" value="2"/>
</dbReference>
<dbReference type="InterPro" id="IPR006558">
    <property type="entry name" value="LamG-like"/>
</dbReference>
<gene>
    <name evidence="5" type="ORF">DENIS_0772</name>
</gene>
<reference evidence="6" key="1">
    <citation type="submission" date="2017-11" db="EMBL/GenBank/DDBJ databases">
        <authorList>
            <person name="Watanabe M."/>
            <person name="Kojima H."/>
        </authorList>
    </citation>
    <scope>NUCLEOTIDE SEQUENCE [LARGE SCALE GENOMIC DNA]</scope>
    <source>
        <strain evidence="6">Tokyo 01</strain>
    </source>
</reference>
<name>A0A401FS79_9BACT</name>
<dbReference type="GO" id="GO:0006508">
    <property type="term" value="P:proteolysis"/>
    <property type="evidence" value="ECO:0007669"/>
    <property type="project" value="TreeGrafter"/>
</dbReference>
<dbReference type="SMART" id="SM00060">
    <property type="entry name" value="FN3"/>
    <property type="match status" value="1"/>
</dbReference>
<evidence type="ECO:0000256" key="1">
    <source>
        <dbReference type="ARBA" id="ARBA00022729"/>
    </source>
</evidence>
<feature type="domain" description="Fibronectin type-III" evidence="4">
    <location>
        <begin position="9"/>
        <end position="101"/>
    </location>
</feature>
<keyword evidence="6" id="KW-1185">Reference proteome</keyword>
<dbReference type="InterPro" id="IPR013783">
    <property type="entry name" value="Ig-like_fold"/>
</dbReference>
<keyword evidence="2" id="KW-1015">Disulfide bond</keyword>
<dbReference type="OrthoDB" id="9765693at2"/>
<dbReference type="InterPro" id="IPR036116">
    <property type="entry name" value="FN3_sf"/>
</dbReference>
<dbReference type="GO" id="GO:0005615">
    <property type="term" value="C:extracellular space"/>
    <property type="evidence" value="ECO:0007669"/>
    <property type="project" value="TreeGrafter"/>
</dbReference>
<evidence type="ECO:0000313" key="6">
    <source>
        <dbReference type="Proteomes" id="UP000288096"/>
    </source>
</evidence>
<dbReference type="Pfam" id="PF00041">
    <property type="entry name" value="fn3"/>
    <property type="match status" value="1"/>
</dbReference>
<dbReference type="Proteomes" id="UP000288096">
    <property type="component" value="Unassembled WGS sequence"/>
</dbReference>
<dbReference type="AlphaFoldDB" id="A0A401FS79"/>
<accession>A0A401FS79</accession>
<dbReference type="SUPFAM" id="SSF49265">
    <property type="entry name" value="Fibronectin type III"/>
    <property type="match status" value="1"/>
</dbReference>